<name>A0A1W6KFZ5_9GAMM</name>
<dbReference type="InterPro" id="IPR004843">
    <property type="entry name" value="Calcineurin-like_PHP"/>
</dbReference>
<reference evidence="3 4" key="1">
    <citation type="submission" date="2017-04" db="EMBL/GenBank/DDBJ databases">
        <title>Genome Sequence of Marinobacter salarius strain SMR5 Isolated from a culture of the Diatom Skeletonema marinoi.</title>
        <authorList>
            <person name="Topel M."/>
            <person name="Pinder M.I.M."/>
            <person name="Johansson O.N."/>
            <person name="Kourtchenko O."/>
            <person name="Godhe A."/>
            <person name="Clarke A.K."/>
        </authorList>
    </citation>
    <scope>NUCLEOTIDE SEQUENCE [LARGE SCALE GENOMIC DNA]</scope>
    <source>
        <strain evidence="3 4">SMR5</strain>
        <plasmid evidence="4">Plasmid psmr5</plasmid>
    </source>
</reference>
<dbReference type="PANTHER" id="PTHR42850:SF2">
    <property type="entry name" value="BLL5683 PROTEIN"/>
    <property type="match status" value="1"/>
</dbReference>
<dbReference type="GO" id="GO:0004722">
    <property type="term" value="F:protein serine/threonine phosphatase activity"/>
    <property type="evidence" value="ECO:0007669"/>
    <property type="project" value="UniProtKB-EC"/>
</dbReference>
<proteinExistence type="predicted"/>
<dbReference type="EMBL" id="CP020932">
    <property type="protein sequence ID" value="ARM86337.1"/>
    <property type="molecule type" value="Genomic_DNA"/>
</dbReference>
<dbReference type="EC" id="3.1.3.16" evidence="3"/>
<protein>
    <submittedName>
        <fullName evidence="3">Serine/threonine-protein phosphatase 2</fullName>
        <ecNumber evidence="3">3.1.3.16</ecNumber>
    </submittedName>
</protein>
<feature type="compositionally biased region" description="Polar residues" evidence="1">
    <location>
        <begin position="269"/>
        <end position="280"/>
    </location>
</feature>
<feature type="region of interest" description="Disordered" evidence="1">
    <location>
        <begin position="256"/>
        <end position="280"/>
    </location>
</feature>
<dbReference type="GO" id="GO:0005737">
    <property type="term" value="C:cytoplasm"/>
    <property type="evidence" value="ECO:0007669"/>
    <property type="project" value="TreeGrafter"/>
</dbReference>
<dbReference type="SUPFAM" id="SSF56300">
    <property type="entry name" value="Metallo-dependent phosphatases"/>
    <property type="match status" value="1"/>
</dbReference>
<sequence>MSAIYADETARTPFGAIRDHGLLRVEENTQGRDFVVGDVHGQIRDLWNAMASVAFDVSRDRLFCVGDLIDRGPASRDCLELTYEPWFYSVLGNHEDFFLGTFIEEDQRCALNLIRNGGNWVLQEDEGDMKALAADIAKMPLAIEVPFSGLRVGIIHAAVTSGHWGYFDLDADVWNRRIADKDTGAAHCEDDLPPEARVSGIDAVVVGHNVIPGVRMLGNTLMLDTGSSRGGKLTLWAFDDVVEALAAHTRSGAVTSNFPVRPADPRIIQHTNTGSPRARG</sequence>
<evidence type="ECO:0000313" key="4">
    <source>
        <dbReference type="Proteomes" id="UP000193100"/>
    </source>
</evidence>
<dbReference type="GeneID" id="77258210"/>
<feature type="domain" description="Calcineurin-like phosphoesterase" evidence="2">
    <location>
        <begin position="35"/>
        <end position="210"/>
    </location>
</feature>
<dbReference type="InterPro" id="IPR029052">
    <property type="entry name" value="Metallo-depent_PP-like"/>
</dbReference>
<evidence type="ECO:0000256" key="1">
    <source>
        <dbReference type="SAM" id="MobiDB-lite"/>
    </source>
</evidence>
<evidence type="ECO:0000259" key="2">
    <source>
        <dbReference type="Pfam" id="PF00149"/>
    </source>
</evidence>
<gene>
    <name evidence="3" type="primary">pphB</name>
    <name evidence="3" type="ORF">MARSALSMR5_04320</name>
</gene>
<dbReference type="InterPro" id="IPR050126">
    <property type="entry name" value="Ap4A_hydrolase"/>
</dbReference>
<dbReference type="Pfam" id="PF00149">
    <property type="entry name" value="Metallophos"/>
    <property type="match status" value="1"/>
</dbReference>
<organism evidence="3 4">
    <name type="scientific">Marinobacter salarius</name>
    <dbReference type="NCBI Taxonomy" id="1420917"/>
    <lineage>
        <taxon>Bacteria</taxon>
        <taxon>Pseudomonadati</taxon>
        <taxon>Pseudomonadota</taxon>
        <taxon>Gammaproteobacteria</taxon>
        <taxon>Pseudomonadales</taxon>
        <taxon>Marinobacteraceae</taxon>
        <taxon>Marinobacter</taxon>
    </lineage>
</organism>
<geneLocation type="plasmid" evidence="4">
    <name>psmr5</name>
</geneLocation>
<keyword evidence="3" id="KW-0614">Plasmid</keyword>
<evidence type="ECO:0000313" key="3">
    <source>
        <dbReference type="EMBL" id="ARM86337.1"/>
    </source>
</evidence>
<dbReference type="PANTHER" id="PTHR42850">
    <property type="entry name" value="METALLOPHOSPHOESTERASE"/>
    <property type="match status" value="1"/>
</dbReference>
<dbReference type="RefSeq" id="WP_085682284.1">
    <property type="nucleotide sequence ID" value="NZ_CP020932.1"/>
</dbReference>
<dbReference type="Proteomes" id="UP000193100">
    <property type="component" value="Plasmid pSMR5"/>
</dbReference>
<dbReference type="AlphaFoldDB" id="A0A1W6KFZ5"/>
<dbReference type="Gene3D" id="3.60.21.10">
    <property type="match status" value="1"/>
</dbReference>
<accession>A0A1W6KFZ5</accession>
<keyword evidence="3" id="KW-0378">Hydrolase</keyword>